<dbReference type="InterPro" id="IPR003740">
    <property type="entry name" value="YitT"/>
</dbReference>
<accession>A0A3A9K870</accession>
<comment type="subcellular location">
    <subcellularLocation>
        <location evidence="1">Cell membrane</location>
        <topology evidence="1">Multi-pass membrane protein</topology>
    </subcellularLocation>
</comment>
<dbReference type="EMBL" id="PDOE01000003">
    <property type="protein sequence ID" value="RKL67698.1"/>
    <property type="molecule type" value="Genomic_DNA"/>
</dbReference>
<keyword evidence="2" id="KW-1003">Cell membrane</keyword>
<comment type="caution">
    <text evidence="7">The sequence shown here is derived from an EMBL/GenBank/DDBJ whole genome shotgun (WGS) entry which is preliminary data.</text>
</comment>
<evidence type="ECO:0000256" key="5">
    <source>
        <dbReference type="ARBA" id="ARBA00023136"/>
    </source>
</evidence>
<dbReference type="RefSeq" id="WP_110935140.1">
    <property type="nucleotide sequence ID" value="NZ_KZ614146.1"/>
</dbReference>
<feature type="transmembrane region" description="Helical" evidence="6">
    <location>
        <begin position="47"/>
        <end position="70"/>
    </location>
</feature>
<protein>
    <submittedName>
        <fullName evidence="7">Membrane protein</fullName>
    </submittedName>
</protein>
<reference evidence="7 8" key="1">
    <citation type="submission" date="2017-10" db="EMBL/GenBank/DDBJ databases">
        <title>Bacillus sp. nov., a halophilic bacterium isolated from a Keqin Lake.</title>
        <authorList>
            <person name="Wang H."/>
        </authorList>
    </citation>
    <scope>NUCLEOTIDE SEQUENCE [LARGE SCALE GENOMIC DNA]</scope>
    <source>
        <strain evidence="7 8">KCTC 13187</strain>
    </source>
</reference>
<feature type="transmembrane region" description="Helical" evidence="6">
    <location>
        <begin position="150"/>
        <end position="175"/>
    </location>
</feature>
<dbReference type="PANTHER" id="PTHR33545">
    <property type="entry name" value="UPF0750 MEMBRANE PROTEIN YITT-RELATED"/>
    <property type="match status" value="1"/>
</dbReference>
<dbReference type="OrthoDB" id="2182285at2"/>
<evidence type="ECO:0000256" key="6">
    <source>
        <dbReference type="SAM" id="Phobius"/>
    </source>
</evidence>
<keyword evidence="8" id="KW-1185">Reference proteome</keyword>
<keyword evidence="5 6" id="KW-0472">Membrane</keyword>
<feature type="transmembrane region" description="Helical" evidence="6">
    <location>
        <begin position="102"/>
        <end position="122"/>
    </location>
</feature>
<keyword evidence="4 6" id="KW-1133">Transmembrane helix</keyword>
<gene>
    <name evidence="7" type="ORF">CR203_10140</name>
</gene>
<proteinExistence type="predicted"/>
<evidence type="ECO:0000256" key="3">
    <source>
        <dbReference type="ARBA" id="ARBA00022692"/>
    </source>
</evidence>
<evidence type="ECO:0000313" key="7">
    <source>
        <dbReference type="EMBL" id="RKL67698.1"/>
    </source>
</evidence>
<keyword evidence="3 6" id="KW-0812">Transmembrane</keyword>
<dbReference type="GO" id="GO:0005886">
    <property type="term" value="C:plasma membrane"/>
    <property type="evidence" value="ECO:0007669"/>
    <property type="project" value="UniProtKB-SubCell"/>
</dbReference>
<evidence type="ECO:0000256" key="2">
    <source>
        <dbReference type="ARBA" id="ARBA00022475"/>
    </source>
</evidence>
<evidence type="ECO:0000256" key="4">
    <source>
        <dbReference type="ARBA" id="ARBA00022989"/>
    </source>
</evidence>
<dbReference type="Proteomes" id="UP000281498">
    <property type="component" value="Unassembled WGS sequence"/>
</dbReference>
<feature type="transmembrane region" description="Helical" evidence="6">
    <location>
        <begin position="7"/>
        <end position="27"/>
    </location>
</feature>
<dbReference type="AlphaFoldDB" id="A0A3A9K870"/>
<name>A0A3A9K870_9BACI</name>
<evidence type="ECO:0000313" key="8">
    <source>
        <dbReference type="Proteomes" id="UP000281498"/>
    </source>
</evidence>
<evidence type="ECO:0000256" key="1">
    <source>
        <dbReference type="ARBA" id="ARBA00004651"/>
    </source>
</evidence>
<dbReference type="PANTHER" id="PTHR33545:SF9">
    <property type="entry name" value="UPF0750 MEMBRANE PROTEIN YITE"/>
    <property type="match status" value="1"/>
</dbReference>
<dbReference type="Pfam" id="PF02588">
    <property type="entry name" value="YitT_membrane"/>
    <property type="match status" value="1"/>
</dbReference>
<sequence>MRHSLRAYVLISCGAIIQGFAMALFLFPNSIPSGGAGGLAVLLNYWLNVPVSFALWFVNFSLLVLAIYWLGNASAIGTMYGITVTSLSVHFFTITMHMPQTIVWIDLLTGSIILGCGIGILLRQGVSNGGMGVIALLVSKYRGIPPGKPLLILNGLIFILTASIIDWRIIILALLSQWISTHIVDVVFKLDINSRIDKMKILTDGLVWRRK</sequence>
<dbReference type="InterPro" id="IPR051461">
    <property type="entry name" value="UPF0750_membrane"/>
</dbReference>
<organism evidence="7 8">
    <name type="scientific">Salipaludibacillus neizhouensis</name>
    <dbReference type="NCBI Taxonomy" id="885475"/>
    <lineage>
        <taxon>Bacteria</taxon>
        <taxon>Bacillati</taxon>
        <taxon>Bacillota</taxon>
        <taxon>Bacilli</taxon>
        <taxon>Bacillales</taxon>
        <taxon>Bacillaceae</taxon>
    </lineage>
</organism>